<keyword evidence="2" id="KW-1185">Reference proteome</keyword>
<protein>
    <submittedName>
        <fullName evidence="1">Uncharacterized protein</fullName>
    </submittedName>
</protein>
<dbReference type="Proteomes" id="UP001626550">
    <property type="component" value="Unassembled WGS sequence"/>
</dbReference>
<sequence length="390" mass="45416">MIGIRPDIYYSMTHFLRLCPNTENTLNLISKCSKSQEDIETALSAILKRYKVGQEAKQENHYLQLESRVKTSLSKHVCDPLELIIGSEVFVKDQGQSDRYLLGIVVTKNSSSTFIVSFDQFNKYSKAFVEVQKQIKYSELISAMELRRHEIRQLDFVLCQVLDEKSKIMLNEYKIGRFPDPNDSDGYESLLINFGESVVRRSVLSCFWIPQEMVSPEIYIRLGQGNSELKTKDKKLCYEFDRVNATPRNSQQRIPFTYTLHDLNSERFHFSVPPEKRNEVVEVNTTLPRSKTDSSLAATYRDLRDNWTETDARDFLHSLDCYNNKSRNRTRNFIAPEVKPPWRYWGSKPIPNAISEEVIFDVFRDSLDFKSYDIPREESILINGEGMSFI</sequence>
<comment type="caution">
    <text evidence="1">The sequence shown here is derived from an EMBL/GenBank/DDBJ whole genome shotgun (WGS) entry which is preliminary data.</text>
</comment>
<name>A0ABD2Q1M1_9PLAT</name>
<gene>
    <name evidence="1" type="ORF">Ciccas_007967</name>
</gene>
<dbReference type="EMBL" id="JBJKFK010001307">
    <property type="protein sequence ID" value="KAL3313434.1"/>
    <property type="molecule type" value="Genomic_DNA"/>
</dbReference>
<reference evidence="1 2" key="1">
    <citation type="submission" date="2024-11" db="EMBL/GenBank/DDBJ databases">
        <title>Adaptive evolution of stress response genes in parasites aligns with host niche diversity.</title>
        <authorList>
            <person name="Hahn C."/>
            <person name="Resl P."/>
        </authorList>
    </citation>
    <scope>NUCLEOTIDE SEQUENCE [LARGE SCALE GENOMIC DNA]</scope>
    <source>
        <strain evidence="1">EGGRZ-B1_66</strain>
        <tissue evidence="1">Body</tissue>
    </source>
</reference>
<evidence type="ECO:0000313" key="2">
    <source>
        <dbReference type="Proteomes" id="UP001626550"/>
    </source>
</evidence>
<proteinExistence type="predicted"/>
<organism evidence="1 2">
    <name type="scientific">Cichlidogyrus casuarinus</name>
    <dbReference type="NCBI Taxonomy" id="1844966"/>
    <lineage>
        <taxon>Eukaryota</taxon>
        <taxon>Metazoa</taxon>
        <taxon>Spiralia</taxon>
        <taxon>Lophotrochozoa</taxon>
        <taxon>Platyhelminthes</taxon>
        <taxon>Monogenea</taxon>
        <taxon>Monopisthocotylea</taxon>
        <taxon>Dactylogyridea</taxon>
        <taxon>Ancyrocephalidae</taxon>
        <taxon>Cichlidogyrus</taxon>
    </lineage>
</organism>
<dbReference type="AlphaFoldDB" id="A0ABD2Q1M1"/>
<accession>A0ABD2Q1M1</accession>
<evidence type="ECO:0000313" key="1">
    <source>
        <dbReference type="EMBL" id="KAL3313434.1"/>
    </source>
</evidence>